<dbReference type="InterPro" id="IPR027417">
    <property type="entry name" value="P-loop_NTPase"/>
</dbReference>
<proteinExistence type="predicted"/>
<dbReference type="PANTHER" id="PTHR43603">
    <property type="entry name" value="COBW DOMAIN-CONTAINING PROTEIN DDB_G0274527"/>
    <property type="match status" value="1"/>
</dbReference>
<comment type="caution">
    <text evidence="3">The sequence shown here is derived from an EMBL/GenBank/DDBJ whole genome shotgun (WGS) entry which is preliminary data.</text>
</comment>
<sequence>MSTDRPTSLVLVAGLPRAGTDTLATELSRAEPGTVVVHHDLREISHGVVRRRLRHGSHDMTTVLELAHGCVSCTLREDLLPLLRKLIAADGVRRIVVHLDPSLEPEAVCWALDHVVVGDSTITDLSTVDGVLTVVDESSWLADATGDAELAERGLGASPDDDRSIAQVAVGQVEFADVVLLTGAAPSTWDAARTGAVLDRLAPAAPRARLSTVDASTLLGRVPEFARRGRIDDAHGPLLRGEPPLEPDCGVAVTVFRDRRPFHPERLHQSIDALLDGVVRTRGRMWVASQPDVALWLESAGGGLRVGHAGAWLAAVSEDAWRHADPERVAKASLDWDPYYGDRIQELVIVSHLAEPEQITATLRAALLTDDELAEGETAWRGYPDPFGSWHQDPCDTRESDDDPLSTNITDRTGRDDA</sequence>
<evidence type="ECO:0000259" key="2">
    <source>
        <dbReference type="SMART" id="SM00833"/>
    </source>
</evidence>
<feature type="region of interest" description="Disordered" evidence="1">
    <location>
        <begin position="378"/>
        <end position="418"/>
    </location>
</feature>
<dbReference type="InterPro" id="IPR051927">
    <property type="entry name" value="Zn_Chap_cDPG_Synth"/>
</dbReference>
<dbReference type="InterPro" id="IPR011629">
    <property type="entry name" value="CobW-like_C"/>
</dbReference>
<dbReference type="RefSeq" id="WP_423202128.1">
    <property type="nucleotide sequence ID" value="NZ_SGWQ01000001.1"/>
</dbReference>
<evidence type="ECO:0000256" key="1">
    <source>
        <dbReference type="SAM" id="MobiDB-lite"/>
    </source>
</evidence>
<evidence type="ECO:0000313" key="3">
    <source>
        <dbReference type="EMBL" id="RZS44688.1"/>
    </source>
</evidence>
<dbReference type="Gene3D" id="3.40.50.300">
    <property type="entry name" value="P-loop containing nucleotide triphosphate hydrolases"/>
    <property type="match status" value="1"/>
</dbReference>
<dbReference type="SMART" id="SM00833">
    <property type="entry name" value="CobW_C"/>
    <property type="match status" value="1"/>
</dbReference>
<evidence type="ECO:0000313" key="4">
    <source>
        <dbReference type="Proteomes" id="UP000294257"/>
    </source>
</evidence>
<dbReference type="NCBIfam" id="NF047431">
    <property type="entry name" value="hiber_recruit"/>
    <property type="match status" value="1"/>
</dbReference>
<dbReference type="AlphaFoldDB" id="A0A4Q7L4X5"/>
<protein>
    <submittedName>
        <fullName evidence="3">G3E family GTPase</fullName>
    </submittedName>
</protein>
<dbReference type="InterPro" id="IPR003495">
    <property type="entry name" value="CobW/HypB/UreG_nucleotide-bd"/>
</dbReference>
<keyword evidence="4" id="KW-1185">Reference proteome</keyword>
<feature type="domain" description="CobW C-terminal" evidence="2">
    <location>
        <begin position="251"/>
        <end position="367"/>
    </location>
</feature>
<reference evidence="3 4" key="1">
    <citation type="submission" date="2019-02" db="EMBL/GenBank/DDBJ databases">
        <title>Genomic Encyclopedia of Type Strains, Phase IV (KMG-IV): sequencing the most valuable type-strain genomes for metagenomic binning, comparative biology and taxonomic classification.</title>
        <authorList>
            <person name="Goeker M."/>
        </authorList>
    </citation>
    <scope>NUCLEOTIDE SEQUENCE [LARGE SCALE GENOMIC DNA]</scope>
    <source>
        <strain evidence="3 4">DSM 101727</strain>
    </source>
</reference>
<organism evidence="3 4">
    <name type="scientific">Herbihabitans rhizosphaerae</name>
    <dbReference type="NCBI Taxonomy" id="1872711"/>
    <lineage>
        <taxon>Bacteria</taxon>
        <taxon>Bacillati</taxon>
        <taxon>Actinomycetota</taxon>
        <taxon>Actinomycetes</taxon>
        <taxon>Pseudonocardiales</taxon>
        <taxon>Pseudonocardiaceae</taxon>
        <taxon>Herbihabitans</taxon>
    </lineage>
</organism>
<name>A0A4Q7L4X5_9PSEU</name>
<dbReference type="EMBL" id="SGWQ01000001">
    <property type="protein sequence ID" value="RZS44688.1"/>
    <property type="molecule type" value="Genomic_DNA"/>
</dbReference>
<dbReference type="PANTHER" id="PTHR43603:SF1">
    <property type="entry name" value="ZINC-REGULATED GTPASE METALLOPROTEIN ACTIVATOR 1"/>
    <property type="match status" value="1"/>
</dbReference>
<dbReference type="Pfam" id="PF07683">
    <property type="entry name" value="CobW_C"/>
    <property type="match status" value="1"/>
</dbReference>
<dbReference type="SUPFAM" id="SSF90002">
    <property type="entry name" value="Hypothetical protein YjiA, C-terminal domain"/>
    <property type="match status" value="1"/>
</dbReference>
<gene>
    <name evidence="3" type="ORF">EV193_101564</name>
</gene>
<dbReference type="Proteomes" id="UP000294257">
    <property type="component" value="Unassembled WGS sequence"/>
</dbReference>
<dbReference type="Pfam" id="PF02492">
    <property type="entry name" value="cobW"/>
    <property type="match status" value="1"/>
</dbReference>
<accession>A0A4Q7L4X5</accession>